<dbReference type="InterPro" id="IPR012349">
    <property type="entry name" value="Split_barrel_FMN-bd"/>
</dbReference>
<dbReference type="PANTHER" id="PTHR34071">
    <property type="entry name" value="5-NITROIMIDAZOLE ANTIBIOTICS RESISTANCE PROTEIN, NIMA-FAMILY-RELATED PROTEIN-RELATED"/>
    <property type="match status" value="1"/>
</dbReference>
<keyword evidence="2" id="KW-1185">Reference proteome</keyword>
<dbReference type="InterPro" id="IPR024747">
    <property type="entry name" value="Pyridox_Oxase-rel"/>
</dbReference>
<dbReference type="SUPFAM" id="SSF50475">
    <property type="entry name" value="FMN-binding split barrel"/>
    <property type="match status" value="1"/>
</dbReference>
<dbReference type="RefSeq" id="WP_073184267.1">
    <property type="nucleotide sequence ID" value="NZ_FQXI01000005.1"/>
</dbReference>
<reference evidence="2" key="1">
    <citation type="submission" date="2016-11" db="EMBL/GenBank/DDBJ databases">
        <authorList>
            <person name="Varghese N."/>
            <person name="Submissions S."/>
        </authorList>
    </citation>
    <scope>NUCLEOTIDE SEQUENCE [LARGE SCALE GENOMIC DNA]</scope>
    <source>
        <strain evidence="2">DSM 21120</strain>
    </source>
</reference>
<dbReference type="EMBL" id="FQXI01000005">
    <property type="protein sequence ID" value="SHH27637.1"/>
    <property type="molecule type" value="Genomic_DNA"/>
</dbReference>
<accession>A0A1M5RMU2</accession>
<gene>
    <name evidence="1" type="ORF">SAMN02745245_00971</name>
</gene>
<dbReference type="STRING" id="1120995.SAMN02745245_00971"/>
<dbReference type="AlphaFoldDB" id="A0A1M5RMU2"/>
<proteinExistence type="predicted"/>
<dbReference type="OrthoDB" id="9794935at2"/>
<sequence>MRRKDREMDILFGEEVIDNSQYGVLSLREGDGVYSIPLSIVRDKSTLYFHCALEGKKNSLISDGDTVSAVFVSYAKVPNLFSEEELKEVAKNKNNITSKIYTTEYSSAIVIGKIYKVTEEIGKVNALRFICEKYTPDMMDYFSAAIDSSLSKTDVYKIEVENLTSKRKKFGKDREELKFMKKE</sequence>
<dbReference type="Proteomes" id="UP000184032">
    <property type="component" value="Unassembled WGS sequence"/>
</dbReference>
<organism evidence="1 2">
    <name type="scientific">Anaerosphaera aminiphila DSM 21120</name>
    <dbReference type="NCBI Taxonomy" id="1120995"/>
    <lineage>
        <taxon>Bacteria</taxon>
        <taxon>Bacillati</taxon>
        <taxon>Bacillota</taxon>
        <taxon>Tissierellia</taxon>
        <taxon>Tissierellales</taxon>
        <taxon>Peptoniphilaceae</taxon>
        <taxon>Anaerosphaera</taxon>
    </lineage>
</organism>
<evidence type="ECO:0000313" key="2">
    <source>
        <dbReference type="Proteomes" id="UP000184032"/>
    </source>
</evidence>
<evidence type="ECO:0000313" key="1">
    <source>
        <dbReference type="EMBL" id="SHH27637.1"/>
    </source>
</evidence>
<name>A0A1M5RMU2_9FIRM</name>
<dbReference type="Pfam" id="PF12900">
    <property type="entry name" value="Pyridox_ox_2"/>
    <property type="match status" value="1"/>
</dbReference>
<dbReference type="PANTHER" id="PTHR34071:SF2">
    <property type="entry name" value="FLAVIN-NUCLEOTIDE-BINDING PROTEIN"/>
    <property type="match status" value="1"/>
</dbReference>
<evidence type="ECO:0008006" key="3">
    <source>
        <dbReference type="Google" id="ProtNLM"/>
    </source>
</evidence>
<protein>
    <recommendedName>
        <fullName evidence="3">Nitroimidazol reductase NimA, pyridoxamine 5'-phosphate oxidase superfamily</fullName>
    </recommendedName>
</protein>
<dbReference type="Gene3D" id="2.30.110.10">
    <property type="entry name" value="Electron Transport, Fmn-binding Protein, Chain A"/>
    <property type="match status" value="1"/>
</dbReference>